<gene>
    <name evidence="2" type="ORF">M9Y10_007594</name>
</gene>
<feature type="compositionally biased region" description="Basic residues" evidence="1">
    <location>
        <begin position="758"/>
        <end position="777"/>
    </location>
</feature>
<dbReference type="PANTHER" id="PTHR24112">
    <property type="entry name" value="LEUCINE-RICH REPEAT, ISOFORM F-RELATED"/>
    <property type="match status" value="1"/>
</dbReference>
<accession>A0ABR2J1S4</accession>
<feature type="compositionally biased region" description="Basic and acidic residues" evidence="1">
    <location>
        <begin position="778"/>
        <end position="791"/>
    </location>
</feature>
<feature type="compositionally biased region" description="Acidic residues" evidence="1">
    <location>
        <begin position="835"/>
        <end position="847"/>
    </location>
</feature>
<proteinExistence type="predicted"/>
<reference evidence="2 3" key="1">
    <citation type="submission" date="2024-04" db="EMBL/GenBank/DDBJ databases">
        <title>Tritrichomonas musculus Genome.</title>
        <authorList>
            <person name="Alves-Ferreira E."/>
            <person name="Grigg M."/>
            <person name="Lorenzi H."/>
            <person name="Galac M."/>
        </authorList>
    </citation>
    <scope>NUCLEOTIDE SEQUENCE [LARGE SCALE GENOMIC DNA]</scope>
    <source>
        <strain evidence="2 3">EAF2021</strain>
    </source>
</reference>
<evidence type="ECO:0000313" key="3">
    <source>
        <dbReference type="Proteomes" id="UP001470230"/>
    </source>
</evidence>
<feature type="compositionally biased region" description="Acidic residues" evidence="1">
    <location>
        <begin position="736"/>
        <end position="753"/>
    </location>
</feature>
<feature type="compositionally biased region" description="Acidic residues" evidence="1">
    <location>
        <begin position="855"/>
        <end position="873"/>
    </location>
</feature>
<sequence>MSKSSATSTANFPDEMPNMDKEEVFFDKWLDKISTKRKKNRRRLVITDWEFFVLKKKSFSKKLILSYTFKWLDITSIESSDEYPNQFTLFFKNDKNNNKRGQVIQKEDAKVRSYFIFKYPKCRKLLGFFYTKLKSFQMDDDLPSFKYPPLFSFPNAQLSITDYLRMKQRRNNHRISASTINSIKKFIASKPTEFCLTEIRGIVSILPLFLEIIYLIPTIKTLIIPFNVNFNSLKILMNFLPENKTITSLTFKDKLPENFSKFTETFLSSSSSKIIHSFKFINSKFSMQDVKDLSKIVRKRNIMSLHLNNVFCPISIPPFKYYFQNNSGFQNLNELSIDHAYLIEIRSFMPYLKNVSSLSLTQCSFQIADLFAVLTPDYQMTYLNVSQNKNEKRIFDPITFPRFLSVLILQNIEWDELSLREFVESLMNHKPEASSPSVPDNELKLDLSHLGMNDKDWELFFGQLEDIPRGNIVGLKWDNNPIDKRFIMFINSFINLRTLSLNGCFIRNDSDLNALLQFIAKSKLLENLSFTGTDIKSMGRQVLSVIDTLYVNRSIKCIDVSNHNCGDSILVKLCDVLIENRVIEEISFNRNGITDINLFEMLLFAMQKRGKPLFFQFPKSFAKSMLQFGNISNDDVNLMQKMYQVMVLGNPKIKKIPEASIKRKEKVEDNESENENEKEVEFVMKDYENDIDDIDYDENAKNRRLELEKKFEQMKSKFAQGEFDDIQITVDPEEHKEEEENDEFDFNEDDEIEITSTVKKKKKSGKKKKKSKGKKKSKANEKKKNGNKKEEEDGLNDENSDQTNLNNSESSELSAFVFEAKKETKQEQQNSENIENNEDIENNDDIENIDHVENIDDIDDNNVDNNNDDDDAFGGEKKDADNEPLEEEVKKKSSKAKHKKKHKKKGSKSKSKKKGGGDNPLDVMSGDDLKDDDLIISSENEIDNIDDNKDDIEIKSESD</sequence>
<dbReference type="InterPro" id="IPR032675">
    <property type="entry name" value="LRR_dom_sf"/>
</dbReference>
<dbReference type="PANTHER" id="PTHR24112:SF64">
    <property type="entry name" value="CHROMOSOME UNDETERMINED SCAFFOLD_46, WHOLE GENOME SHOTGUN SEQUENCE"/>
    <property type="match status" value="1"/>
</dbReference>
<organism evidence="2 3">
    <name type="scientific">Tritrichomonas musculus</name>
    <dbReference type="NCBI Taxonomy" id="1915356"/>
    <lineage>
        <taxon>Eukaryota</taxon>
        <taxon>Metamonada</taxon>
        <taxon>Parabasalia</taxon>
        <taxon>Tritrichomonadida</taxon>
        <taxon>Tritrichomonadidae</taxon>
        <taxon>Tritrichomonas</taxon>
    </lineage>
</organism>
<feature type="compositionally biased region" description="Basic and acidic residues" evidence="1">
    <location>
        <begin position="874"/>
        <end position="891"/>
    </location>
</feature>
<dbReference type="InterPro" id="IPR051279">
    <property type="entry name" value="PP1-Reg/Actin-Interact_Protein"/>
</dbReference>
<protein>
    <recommendedName>
        <fullName evidence="4">Leucine Rich Repeat family protein</fullName>
    </recommendedName>
</protein>
<feature type="compositionally biased region" description="Acidic residues" evidence="1">
    <location>
        <begin position="940"/>
        <end position="950"/>
    </location>
</feature>
<dbReference type="Gene3D" id="3.80.10.10">
    <property type="entry name" value="Ribonuclease Inhibitor"/>
    <property type="match status" value="1"/>
</dbReference>
<feature type="region of interest" description="Disordered" evidence="1">
    <location>
        <begin position="722"/>
        <end position="959"/>
    </location>
</feature>
<dbReference type="Proteomes" id="UP001470230">
    <property type="component" value="Unassembled WGS sequence"/>
</dbReference>
<feature type="compositionally biased region" description="Low complexity" evidence="1">
    <location>
        <begin position="804"/>
        <end position="814"/>
    </location>
</feature>
<name>A0ABR2J1S4_9EUKA</name>
<dbReference type="EMBL" id="JAPFFF010000013">
    <property type="protein sequence ID" value="KAK8871850.1"/>
    <property type="molecule type" value="Genomic_DNA"/>
</dbReference>
<feature type="compositionally biased region" description="Basic residues" evidence="1">
    <location>
        <begin position="892"/>
        <end position="914"/>
    </location>
</feature>
<evidence type="ECO:0000313" key="2">
    <source>
        <dbReference type="EMBL" id="KAK8871850.1"/>
    </source>
</evidence>
<keyword evidence="3" id="KW-1185">Reference proteome</keyword>
<evidence type="ECO:0000256" key="1">
    <source>
        <dbReference type="SAM" id="MobiDB-lite"/>
    </source>
</evidence>
<dbReference type="SUPFAM" id="SSF52047">
    <property type="entry name" value="RNI-like"/>
    <property type="match status" value="1"/>
</dbReference>
<evidence type="ECO:0008006" key="4">
    <source>
        <dbReference type="Google" id="ProtNLM"/>
    </source>
</evidence>
<comment type="caution">
    <text evidence="2">The sequence shown here is derived from an EMBL/GenBank/DDBJ whole genome shotgun (WGS) entry which is preliminary data.</text>
</comment>